<dbReference type="InterPro" id="IPR044528">
    <property type="entry name" value="POD-like_MBL-fold"/>
</dbReference>
<dbReference type="InterPro" id="IPR001279">
    <property type="entry name" value="Metallo-B-lactamas"/>
</dbReference>
<evidence type="ECO:0000259" key="2">
    <source>
        <dbReference type="SMART" id="SM00849"/>
    </source>
</evidence>
<dbReference type="STRING" id="403673.A0A177WGQ1"/>
<gene>
    <name evidence="3" type="ORF">BDEG_22763</name>
</gene>
<feature type="domain" description="Metallo-beta-lactamase" evidence="2">
    <location>
        <begin position="17"/>
        <end position="210"/>
    </location>
</feature>
<reference evidence="3 4" key="1">
    <citation type="submission" date="2006-10" db="EMBL/GenBank/DDBJ databases">
        <title>The Genome Sequence of Batrachochytrium dendrobatidis JEL423.</title>
        <authorList>
            <consortium name="The Broad Institute Genome Sequencing Platform"/>
            <person name="Birren B."/>
            <person name="Lander E."/>
            <person name="Galagan J."/>
            <person name="Cuomo C."/>
            <person name="Devon K."/>
            <person name="Jaffe D."/>
            <person name="Butler J."/>
            <person name="Alvarez P."/>
            <person name="Gnerre S."/>
            <person name="Grabherr M."/>
            <person name="Kleber M."/>
            <person name="Mauceli E."/>
            <person name="Brockman W."/>
            <person name="Young S."/>
            <person name="LaButti K."/>
            <person name="Sykes S."/>
            <person name="DeCaprio D."/>
            <person name="Crawford M."/>
            <person name="Koehrsen M."/>
            <person name="Engels R."/>
            <person name="Montgomery P."/>
            <person name="Pearson M."/>
            <person name="Howarth C."/>
            <person name="Larson L."/>
            <person name="White J."/>
            <person name="O'Leary S."/>
            <person name="Kodira C."/>
            <person name="Zeng Q."/>
            <person name="Yandava C."/>
            <person name="Alvarado L."/>
            <person name="Longcore J."/>
            <person name="James T."/>
        </authorList>
    </citation>
    <scope>NUCLEOTIDE SEQUENCE [LARGE SCALE GENOMIC DNA]</scope>
    <source>
        <strain evidence="3 4">JEL423</strain>
    </source>
</reference>
<dbReference type="Gene3D" id="3.60.15.10">
    <property type="entry name" value="Ribonuclease Z/Hydroxyacylglutathione hydrolase-like"/>
    <property type="match status" value="1"/>
</dbReference>
<dbReference type="Pfam" id="PF00753">
    <property type="entry name" value="Lactamase_B"/>
    <property type="match status" value="1"/>
</dbReference>
<dbReference type="FunFam" id="3.60.15.10:FF:000033">
    <property type="entry name" value="MBL fold metallo-hydrolase"/>
    <property type="match status" value="1"/>
</dbReference>
<dbReference type="AlphaFoldDB" id="A0A177WGQ1"/>
<proteinExistence type="predicted"/>
<dbReference type="VEuPathDB" id="FungiDB:BDEG_22763"/>
<dbReference type="OrthoDB" id="449487at2759"/>
<keyword evidence="1" id="KW-0479">Metal-binding</keyword>
<accession>A0A177WGQ1</accession>
<dbReference type="SUPFAM" id="SSF56281">
    <property type="entry name" value="Metallo-hydrolase/oxidoreductase"/>
    <property type="match status" value="1"/>
</dbReference>
<dbReference type="PANTHER" id="PTHR43084:SF1">
    <property type="entry name" value="PERSULFIDE DIOXYGENASE ETHE1, MITOCHONDRIAL"/>
    <property type="match status" value="1"/>
</dbReference>
<name>A0A177WGQ1_BATDL</name>
<dbReference type="GO" id="GO:0070813">
    <property type="term" value="P:hydrogen sulfide metabolic process"/>
    <property type="evidence" value="ECO:0007669"/>
    <property type="project" value="TreeGrafter"/>
</dbReference>
<dbReference type="InterPro" id="IPR051682">
    <property type="entry name" value="Mito_Persulfide_Diox"/>
</dbReference>
<evidence type="ECO:0000313" key="3">
    <source>
        <dbReference type="EMBL" id="OAJ38864.1"/>
    </source>
</evidence>
<dbReference type="PANTHER" id="PTHR43084">
    <property type="entry name" value="PERSULFIDE DIOXYGENASE ETHE1"/>
    <property type="match status" value="1"/>
</dbReference>
<dbReference type="CDD" id="cd07724">
    <property type="entry name" value="POD-like_MBL-fold"/>
    <property type="match status" value="1"/>
</dbReference>
<dbReference type="SMART" id="SM00849">
    <property type="entry name" value="Lactamase_B"/>
    <property type="match status" value="1"/>
</dbReference>
<dbReference type="GO" id="GO:0046872">
    <property type="term" value="F:metal ion binding"/>
    <property type="evidence" value="ECO:0007669"/>
    <property type="project" value="UniProtKB-KW"/>
</dbReference>
<protein>
    <recommendedName>
        <fullName evidence="2">Metallo-beta-lactamase domain-containing protein</fullName>
    </recommendedName>
</protein>
<sequence>MQTPTQVKCFFDSNATNTCQYIVWDKDTSKAAIIDPVMDFSLINGNVTFEHADELLAFVKSNNLDVIYILETHAHADHLTSSQYLKKRLASHPPVCIGVGITQVQTTFKEFYNLDNSFATDGSQFDYLIKDKESLALGSLNIVALHTPGHTPDHTAYQIGDAVFIGDSLFMPDLGTARCDFPGGSAEQLYNSIQERYWTLPPSTRVFIGHDYPNGREASWETTIKEQQSANKHVNLSVEKSQFVQMRTTRDATLSTPKLLHFSLQVNMRAGKFEAVAGSNQTLMVRYPLRVPVGSL</sequence>
<evidence type="ECO:0000256" key="1">
    <source>
        <dbReference type="ARBA" id="ARBA00022723"/>
    </source>
</evidence>
<dbReference type="eggNOG" id="KOG0814">
    <property type="taxonomic scope" value="Eukaryota"/>
</dbReference>
<dbReference type="Proteomes" id="UP000077115">
    <property type="component" value="Unassembled WGS sequence"/>
</dbReference>
<dbReference type="GO" id="GO:0050313">
    <property type="term" value="F:sulfur dioxygenase activity"/>
    <property type="evidence" value="ECO:0007669"/>
    <property type="project" value="InterPro"/>
</dbReference>
<evidence type="ECO:0000313" key="4">
    <source>
        <dbReference type="Proteomes" id="UP000077115"/>
    </source>
</evidence>
<organism evidence="3 4">
    <name type="scientific">Batrachochytrium dendrobatidis (strain JEL423)</name>
    <dbReference type="NCBI Taxonomy" id="403673"/>
    <lineage>
        <taxon>Eukaryota</taxon>
        <taxon>Fungi</taxon>
        <taxon>Fungi incertae sedis</taxon>
        <taxon>Chytridiomycota</taxon>
        <taxon>Chytridiomycota incertae sedis</taxon>
        <taxon>Chytridiomycetes</taxon>
        <taxon>Rhizophydiales</taxon>
        <taxon>Rhizophydiales incertae sedis</taxon>
        <taxon>Batrachochytrium</taxon>
    </lineage>
</organism>
<dbReference type="EMBL" id="DS022302">
    <property type="protein sequence ID" value="OAJ38864.1"/>
    <property type="molecule type" value="Genomic_DNA"/>
</dbReference>
<dbReference type="InterPro" id="IPR036866">
    <property type="entry name" value="RibonucZ/Hydroxyglut_hydro"/>
</dbReference>
<reference evidence="3 4" key="2">
    <citation type="submission" date="2016-05" db="EMBL/GenBank/DDBJ databases">
        <title>Lineage-specific infection strategies underlie the spectrum of fungal disease in amphibians.</title>
        <authorList>
            <person name="Cuomo C.A."/>
            <person name="Farrer R.A."/>
            <person name="James T."/>
            <person name="Longcore J."/>
            <person name="Birren B."/>
        </authorList>
    </citation>
    <scope>NUCLEOTIDE SEQUENCE [LARGE SCALE GENOMIC DNA]</scope>
    <source>
        <strain evidence="3 4">JEL423</strain>
    </source>
</reference>
<dbReference type="GO" id="GO:0006749">
    <property type="term" value="P:glutathione metabolic process"/>
    <property type="evidence" value="ECO:0007669"/>
    <property type="project" value="InterPro"/>
</dbReference>